<evidence type="ECO:0000259" key="13">
    <source>
        <dbReference type="PROSITE" id="PS50011"/>
    </source>
</evidence>
<dbReference type="InterPro" id="IPR001245">
    <property type="entry name" value="Ser-Thr/Tyr_kinase_cat_dom"/>
</dbReference>
<evidence type="ECO:0000313" key="15">
    <source>
        <dbReference type="EnsemblPlants" id="KRH22637"/>
    </source>
</evidence>
<organism evidence="15">
    <name type="scientific">Glycine max</name>
    <name type="common">Soybean</name>
    <name type="synonym">Glycine hispida</name>
    <dbReference type="NCBI Taxonomy" id="3847"/>
    <lineage>
        <taxon>Eukaryota</taxon>
        <taxon>Viridiplantae</taxon>
        <taxon>Streptophyta</taxon>
        <taxon>Embryophyta</taxon>
        <taxon>Tracheophyta</taxon>
        <taxon>Spermatophyta</taxon>
        <taxon>Magnoliopsida</taxon>
        <taxon>eudicotyledons</taxon>
        <taxon>Gunneridae</taxon>
        <taxon>Pentapetalae</taxon>
        <taxon>rosids</taxon>
        <taxon>fabids</taxon>
        <taxon>Fabales</taxon>
        <taxon>Fabaceae</taxon>
        <taxon>Papilionoideae</taxon>
        <taxon>50 kb inversion clade</taxon>
        <taxon>NPAAA clade</taxon>
        <taxon>indigoferoid/millettioid clade</taxon>
        <taxon>Phaseoleae</taxon>
        <taxon>Glycine</taxon>
        <taxon>Glycine subgen. Soja</taxon>
    </lineage>
</organism>
<evidence type="ECO:0000256" key="11">
    <source>
        <dbReference type="SAM" id="MobiDB-lite"/>
    </source>
</evidence>
<dbReference type="PROSITE" id="PS00107">
    <property type="entry name" value="PROTEIN_KINASE_ATP"/>
    <property type="match status" value="1"/>
</dbReference>
<keyword evidence="4" id="KW-0732">Signal</keyword>
<keyword evidence="10" id="KW-0067">ATP-binding</keyword>
<evidence type="ECO:0000256" key="12">
    <source>
        <dbReference type="SAM" id="Phobius"/>
    </source>
</evidence>
<keyword evidence="5" id="KW-0677">Repeat</keyword>
<dbReference type="PANTHER" id="PTHR47986">
    <property type="entry name" value="OSJNBA0070M12.3 PROTEIN"/>
    <property type="match status" value="1"/>
</dbReference>
<dbReference type="InterPro" id="IPR000719">
    <property type="entry name" value="Prot_kinase_dom"/>
</dbReference>
<dbReference type="GO" id="GO:0007165">
    <property type="term" value="P:signal transduction"/>
    <property type="evidence" value="ECO:0000318"/>
    <property type="project" value="GO_Central"/>
</dbReference>
<protein>
    <recommendedName>
        <fullName evidence="13">Protein kinase domain-containing protein</fullName>
    </recommendedName>
</protein>
<dbReference type="SUPFAM" id="SSF56112">
    <property type="entry name" value="Protein kinase-like (PK-like)"/>
    <property type="match status" value="1"/>
</dbReference>
<dbReference type="GO" id="GO:0005524">
    <property type="term" value="F:ATP binding"/>
    <property type="evidence" value="ECO:0007669"/>
    <property type="project" value="UniProtKB-UniRule"/>
</dbReference>
<feature type="compositionally biased region" description="Polar residues" evidence="11">
    <location>
        <begin position="255"/>
        <end position="264"/>
    </location>
</feature>
<dbReference type="PaxDb" id="3847-GLYMA13G38950.1"/>
<dbReference type="PANTHER" id="PTHR47986:SF30">
    <property type="entry name" value="PROTEIN KINASE"/>
    <property type="match status" value="1"/>
</dbReference>
<proteinExistence type="predicted"/>
<evidence type="ECO:0000256" key="3">
    <source>
        <dbReference type="ARBA" id="ARBA00022692"/>
    </source>
</evidence>
<dbReference type="Proteomes" id="UP000008827">
    <property type="component" value="Chromosome 13"/>
</dbReference>
<dbReference type="GO" id="GO:0016020">
    <property type="term" value="C:membrane"/>
    <property type="evidence" value="ECO:0007669"/>
    <property type="project" value="UniProtKB-SubCell"/>
</dbReference>
<evidence type="ECO:0000256" key="4">
    <source>
        <dbReference type="ARBA" id="ARBA00022729"/>
    </source>
</evidence>
<evidence type="ECO:0000256" key="1">
    <source>
        <dbReference type="ARBA" id="ARBA00004167"/>
    </source>
</evidence>
<feature type="region of interest" description="Disordered" evidence="11">
    <location>
        <begin position="230"/>
        <end position="264"/>
    </location>
</feature>
<evidence type="ECO:0000313" key="16">
    <source>
        <dbReference type="Proteomes" id="UP000008827"/>
    </source>
</evidence>
<dbReference type="SMR" id="I1M495"/>
<evidence type="ECO:0000256" key="2">
    <source>
        <dbReference type="ARBA" id="ARBA00022614"/>
    </source>
</evidence>
<accession>I1M495</accession>
<evidence type="ECO:0000256" key="9">
    <source>
        <dbReference type="ARBA" id="ARBA00023180"/>
    </source>
</evidence>
<dbReference type="AlphaFoldDB" id="I1M495"/>
<dbReference type="eggNOG" id="ENOG502QPQ4">
    <property type="taxonomic scope" value="Eukaryota"/>
</dbReference>
<evidence type="ECO:0000256" key="5">
    <source>
        <dbReference type="ARBA" id="ARBA00022737"/>
    </source>
</evidence>
<keyword evidence="7 12" id="KW-0472">Membrane</keyword>
<dbReference type="SMART" id="SM00220">
    <property type="entry name" value="S_TKc"/>
    <property type="match status" value="1"/>
</dbReference>
<evidence type="ECO:0000313" key="14">
    <source>
        <dbReference type="EMBL" id="KRH22637.1"/>
    </source>
</evidence>
<feature type="binding site" evidence="10">
    <location>
        <position position="366"/>
    </location>
    <ligand>
        <name>ATP</name>
        <dbReference type="ChEBI" id="CHEBI:30616"/>
    </ligand>
</feature>
<dbReference type="EnsemblPlants" id="KRH22637">
    <property type="protein sequence ID" value="KRH22637"/>
    <property type="gene ID" value="GLYMA_13G313100"/>
</dbReference>
<reference evidence="14" key="3">
    <citation type="submission" date="2018-07" db="EMBL/GenBank/DDBJ databases">
        <title>WGS assembly of Glycine max.</title>
        <authorList>
            <person name="Schmutz J."/>
            <person name="Cannon S."/>
            <person name="Schlueter J."/>
            <person name="Ma J."/>
            <person name="Mitros T."/>
            <person name="Nelson W."/>
            <person name="Hyten D."/>
            <person name="Song Q."/>
            <person name="Thelen J."/>
            <person name="Cheng J."/>
            <person name="Xu D."/>
            <person name="Hellsten U."/>
            <person name="May G."/>
            <person name="Yu Y."/>
            <person name="Sakurai T."/>
            <person name="Umezawa T."/>
            <person name="Bhattacharyya M."/>
            <person name="Sandhu D."/>
            <person name="Valliyodan B."/>
            <person name="Lindquist E."/>
            <person name="Peto M."/>
            <person name="Grant D."/>
            <person name="Shu S."/>
            <person name="Goodstein D."/>
            <person name="Barry K."/>
            <person name="Futrell-Griggs M."/>
            <person name="Abernathy B."/>
            <person name="Du J."/>
            <person name="Tian Z."/>
            <person name="Zhu L."/>
            <person name="Gill N."/>
            <person name="Joshi T."/>
            <person name="Libault M."/>
            <person name="Sethuraman A."/>
            <person name="Zhang X."/>
            <person name="Shinozaki K."/>
            <person name="Nguyen H."/>
            <person name="Wing R."/>
            <person name="Cregan P."/>
            <person name="Specht J."/>
            <person name="Grimwood J."/>
            <person name="Rokhsar D."/>
            <person name="Stacey G."/>
            <person name="Shoemaker R."/>
            <person name="Jackson S."/>
        </authorList>
    </citation>
    <scope>NUCLEOTIDE SEQUENCE</scope>
    <source>
        <tissue evidence="14">Callus</tissue>
    </source>
</reference>
<evidence type="ECO:0000256" key="8">
    <source>
        <dbReference type="ARBA" id="ARBA00023170"/>
    </source>
</evidence>
<reference evidence="14 15" key="1">
    <citation type="journal article" date="2010" name="Nature">
        <title>Genome sequence of the palaeopolyploid soybean.</title>
        <authorList>
            <person name="Schmutz J."/>
            <person name="Cannon S.B."/>
            <person name="Schlueter J."/>
            <person name="Ma J."/>
            <person name="Mitros T."/>
            <person name="Nelson W."/>
            <person name="Hyten D.L."/>
            <person name="Song Q."/>
            <person name="Thelen J.J."/>
            <person name="Cheng J."/>
            <person name="Xu D."/>
            <person name="Hellsten U."/>
            <person name="May G.D."/>
            <person name="Yu Y."/>
            <person name="Sakurai T."/>
            <person name="Umezawa T."/>
            <person name="Bhattacharyya M.K."/>
            <person name="Sandhu D."/>
            <person name="Valliyodan B."/>
            <person name="Lindquist E."/>
            <person name="Peto M."/>
            <person name="Grant D."/>
            <person name="Shu S."/>
            <person name="Goodstein D."/>
            <person name="Barry K."/>
            <person name="Futrell-Griggs M."/>
            <person name="Abernathy B."/>
            <person name="Du J."/>
            <person name="Tian Z."/>
            <person name="Zhu L."/>
            <person name="Gill N."/>
            <person name="Joshi T."/>
            <person name="Libault M."/>
            <person name="Sethuraman A."/>
            <person name="Zhang X.-C."/>
            <person name="Shinozaki K."/>
            <person name="Nguyen H.T."/>
            <person name="Wing R.A."/>
            <person name="Cregan P."/>
            <person name="Specht J."/>
            <person name="Grimwood J."/>
            <person name="Rokhsar D."/>
            <person name="Stacey G."/>
            <person name="Shoemaker R.C."/>
            <person name="Jackson S.A."/>
        </authorList>
    </citation>
    <scope>NUCLEOTIDE SEQUENCE [LARGE SCALE GENOMIC DNA]</scope>
    <source>
        <strain evidence="15">cv. Williams 82</strain>
        <tissue evidence="14">Callus</tissue>
    </source>
</reference>
<dbReference type="EMBL" id="CM000846">
    <property type="protein sequence ID" value="KRH22637.1"/>
    <property type="molecule type" value="Genomic_DNA"/>
</dbReference>
<keyword evidence="8" id="KW-0675">Receptor</keyword>
<keyword evidence="6 12" id="KW-1133">Transmembrane helix</keyword>
<dbReference type="InterPro" id="IPR017441">
    <property type="entry name" value="Protein_kinase_ATP_BS"/>
</dbReference>
<feature type="transmembrane region" description="Helical" evidence="12">
    <location>
        <begin position="270"/>
        <end position="295"/>
    </location>
</feature>
<dbReference type="Gene3D" id="3.30.200.20">
    <property type="entry name" value="Phosphorylase Kinase, domain 1"/>
    <property type="match status" value="1"/>
</dbReference>
<dbReference type="InterPro" id="IPR032675">
    <property type="entry name" value="LRR_dom_sf"/>
</dbReference>
<dbReference type="Pfam" id="PF07714">
    <property type="entry name" value="PK_Tyr_Ser-Thr"/>
    <property type="match status" value="1"/>
</dbReference>
<dbReference type="SUPFAM" id="SSF52047">
    <property type="entry name" value="RNI-like"/>
    <property type="match status" value="1"/>
</dbReference>
<comment type="subcellular location">
    <subcellularLocation>
        <location evidence="1">Membrane</location>
        <topology evidence="1">Single-pass membrane protein</topology>
    </subcellularLocation>
</comment>
<name>I1M495_SOYBN</name>
<dbReference type="Gene3D" id="1.10.510.10">
    <property type="entry name" value="Transferase(Phosphotransferase) domain 1"/>
    <property type="match status" value="1"/>
</dbReference>
<reference evidence="15" key="2">
    <citation type="submission" date="2018-02" db="UniProtKB">
        <authorList>
            <consortium name="EnsemblPlants"/>
        </authorList>
    </citation>
    <scope>IDENTIFICATION</scope>
    <source>
        <strain evidence="15">Williams 82</strain>
    </source>
</reference>
<keyword evidence="3 12" id="KW-0812">Transmembrane</keyword>
<dbReference type="GO" id="GO:0004675">
    <property type="term" value="F:transmembrane receptor protein serine/threonine kinase activity"/>
    <property type="evidence" value="ECO:0000318"/>
    <property type="project" value="GO_Central"/>
</dbReference>
<evidence type="ECO:0000256" key="7">
    <source>
        <dbReference type="ARBA" id="ARBA00023136"/>
    </source>
</evidence>
<dbReference type="InterPro" id="IPR011009">
    <property type="entry name" value="Kinase-like_dom_sf"/>
</dbReference>
<dbReference type="InterPro" id="IPR052422">
    <property type="entry name" value="Auxin_Ser/Thr_Kinase"/>
</dbReference>
<dbReference type="InParanoid" id="I1M495"/>
<dbReference type="Gramene" id="KRH22637">
    <property type="protein sequence ID" value="KRH22637"/>
    <property type="gene ID" value="GLYMA_13G313100"/>
</dbReference>
<dbReference type="FunFam" id="3.80.10.10:FF:000129">
    <property type="entry name" value="Leucine-rich repeat receptor-like kinase"/>
    <property type="match status" value="1"/>
</dbReference>
<keyword evidence="9" id="KW-0325">Glycoprotein</keyword>
<gene>
    <name evidence="14" type="ORF">GLYMA_13G313100</name>
</gene>
<keyword evidence="2" id="KW-0433">Leucine-rich repeat</keyword>
<sequence length="649" mass="71163">MQIDLAGPYKRSRKQLNSLIARQSGMNANCGMSTVCVDMPRNIGITVHSCSNIITGPIPQNIGTLTSLQELNLNSYQLVGLIPAANVSYDNNLFCPPEPGLQCSPQVAVLLDFLDKLNYPSFLISDWVGDEPCTRSTGLWFGLSCNSNSEVSIINLSRHKLNDSLLEIRLVGNNITGSVPNNFTDLKSLRLLDLSDKNLEPPLPKFHNDLKFVTVDNLLLPYQIRGSPSLMPINSSPSPQNPSHPPSSHESPVPDQSSRSNQSKPNDLKIFKTVGIVAGVAVFAVVALLVVYPFLCWRKNKKASLDAPSSIMVHPRDPSFSDNMVKIAVSNATVTNDFASENELGYGGFGTVYKGELGDGTKIVVKRMEHGAINSKALEEFQAEIAVLSKVRHRHLVALLGYSIEGNERLLPTSFSLEKLEVGAFVLVTEACNSTRFLPVRPLFIDLKSSNILLGVDFRAKVSDFGLVKHAPDSEKSVATKLLGHLDTLPLNMQKLSILCIMQSLYSLYIPACSFLMGKITTKVVFSYGVSARGKPVLDQMHLKKLFERIGIVAELAGHCTAREAHHRPDMGHAVNVLAALVEKWKPVDDELDCYSGIDYTRPLPQMLKIWKEAESEEFSYAYSLANSRSSIAARSSGFADSFTSADAR</sequence>
<evidence type="ECO:0000256" key="10">
    <source>
        <dbReference type="PROSITE-ProRule" id="PRU10141"/>
    </source>
</evidence>
<feature type="domain" description="Protein kinase" evidence="13">
    <location>
        <begin position="338"/>
        <end position="649"/>
    </location>
</feature>
<dbReference type="HOGENOM" id="CLU_000288_114_6_1"/>
<dbReference type="Gene3D" id="3.80.10.10">
    <property type="entry name" value="Ribonuclease Inhibitor"/>
    <property type="match status" value="2"/>
</dbReference>
<keyword evidence="10" id="KW-0547">Nucleotide-binding</keyword>
<evidence type="ECO:0000256" key="6">
    <source>
        <dbReference type="ARBA" id="ARBA00022989"/>
    </source>
</evidence>
<keyword evidence="16" id="KW-1185">Reference proteome</keyword>
<dbReference type="PROSITE" id="PS50011">
    <property type="entry name" value="PROTEIN_KINASE_DOM"/>
    <property type="match status" value="1"/>
</dbReference>